<comment type="caution">
    <text evidence="2">The sequence shown here is derived from an EMBL/GenBank/DDBJ whole genome shotgun (WGS) entry which is preliminary data.</text>
</comment>
<dbReference type="AlphaFoldDB" id="A0A6L2KF59"/>
<feature type="compositionally biased region" description="Polar residues" evidence="1">
    <location>
        <begin position="384"/>
        <end position="398"/>
    </location>
</feature>
<evidence type="ECO:0000256" key="1">
    <source>
        <dbReference type="SAM" id="MobiDB-lite"/>
    </source>
</evidence>
<organism evidence="2">
    <name type="scientific">Tanacetum cinerariifolium</name>
    <name type="common">Dalmatian daisy</name>
    <name type="synonym">Chrysanthemum cinerariifolium</name>
    <dbReference type="NCBI Taxonomy" id="118510"/>
    <lineage>
        <taxon>Eukaryota</taxon>
        <taxon>Viridiplantae</taxon>
        <taxon>Streptophyta</taxon>
        <taxon>Embryophyta</taxon>
        <taxon>Tracheophyta</taxon>
        <taxon>Spermatophyta</taxon>
        <taxon>Magnoliopsida</taxon>
        <taxon>eudicotyledons</taxon>
        <taxon>Gunneridae</taxon>
        <taxon>Pentapetalae</taxon>
        <taxon>asterids</taxon>
        <taxon>campanulids</taxon>
        <taxon>Asterales</taxon>
        <taxon>Asteraceae</taxon>
        <taxon>Asteroideae</taxon>
        <taxon>Anthemideae</taxon>
        <taxon>Anthemidinae</taxon>
        <taxon>Tanacetum</taxon>
    </lineage>
</organism>
<gene>
    <name evidence="2" type="ORF">Tci_018593</name>
</gene>
<proteinExistence type="predicted"/>
<reference evidence="2" key="1">
    <citation type="journal article" date="2019" name="Sci. Rep.">
        <title>Draft genome of Tanacetum cinerariifolium, the natural source of mosquito coil.</title>
        <authorList>
            <person name="Yamashiro T."/>
            <person name="Shiraishi A."/>
            <person name="Satake H."/>
            <person name="Nakayama K."/>
        </authorList>
    </citation>
    <scope>NUCLEOTIDE SEQUENCE</scope>
</reference>
<protein>
    <recommendedName>
        <fullName evidence="3">Zinc knuckle CX2CX4HX4C</fullName>
    </recommendedName>
</protein>
<name>A0A6L2KF59_TANCI</name>
<dbReference type="EMBL" id="BKCJ010002149">
    <property type="protein sequence ID" value="GEU46615.1"/>
    <property type="molecule type" value="Genomic_DNA"/>
</dbReference>
<feature type="region of interest" description="Disordered" evidence="1">
    <location>
        <begin position="384"/>
        <end position="433"/>
    </location>
</feature>
<evidence type="ECO:0008006" key="3">
    <source>
        <dbReference type="Google" id="ProtNLM"/>
    </source>
</evidence>
<evidence type="ECO:0000313" key="2">
    <source>
        <dbReference type="EMBL" id="GEU46615.1"/>
    </source>
</evidence>
<sequence>MFQDFCYSDTVRPFGSDEVLKLKNFKKDESISFQARASRAPHVEYPIVNEVVSSVNDGSSNSVGPNGSYVSSSDNVVELNTGNDDLELKAGNDGVPGSITSIDDTQGLQDNEAGVDVGIADVAQADEHAEVYSVTCHMQVPMEYPTGPVPNQVEGFSFMKFGNVCVSSSTAQKNYTNTSQNGPNDFVNGSFTVGTSQLHNGDTVATIFGVPLKSLKDIDDLTRRMKAGESEVVMLAMTNDERKAVMDEIVALWEKLLANESPFISSSPNEELMENLGGGNASAKEPHIVNWHLSILSRSSGVKADEVLKESITMGILLLDGLGFYKETVRVEYEWKLPRCEQCKIIDHVHDQCHKTITIGGKSVKPNVKYVSKAVVGVPKTGASNVVTTSKSGPPHASTTRKNKPPKASVLPVSLSGSTDGKNGGNSNIVVPNPYDVLDEESKEEVENVFRESVNLLSSVQKQGQVLSTRFLLFVARVNSMYGMS</sequence>
<accession>A0A6L2KF59</accession>
<feature type="compositionally biased region" description="Polar residues" evidence="1">
    <location>
        <begin position="415"/>
        <end position="430"/>
    </location>
</feature>